<comment type="caution">
    <text evidence="1">The sequence shown here is derived from an EMBL/GenBank/DDBJ whole genome shotgun (WGS) entry which is preliminary data.</text>
</comment>
<name>A0A0F9Q2T2_9ZZZZ</name>
<gene>
    <name evidence="1" type="ORF">LCGC14_0825780</name>
</gene>
<organism evidence="1">
    <name type="scientific">marine sediment metagenome</name>
    <dbReference type="NCBI Taxonomy" id="412755"/>
    <lineage>
        <taxon>unclassified sequences</taxon>
        <taxon>metagenomes</taxon>
        <taxon>ecological metagenomes</taxon>
    </lineage>
</organism>
<dbReference type="EMBL" id="LAZR01002344">
    <property type="protein sequence ID" value="KKN31262.1"/>
    <property type="molecule type" value="Genomic_DNA"/>
</dbReference>
<dbReference type="AlphaFoldDB" id="A0A0F9Q2T2"/>
<sequence>MAIESVLSDRLQLPLYDYIGPRSPGTIKTIEAGVFLNVDTRFPTVISDMLISYENSVVHYENGVVTV</sequence>
<reference evidence="1" key="1">
    <citation type="journal article" date="2015" name="Nature">
        <title>Complex archaea that bridge the gap between prokaryotes and eukaryotes.</title>
        <authorList>
            <person name="Spang A."/>
            <person name="Saw J.H."/>
            <person name="Jorgensen S.L."/>
            <person name="Zaremba-Niedzwiedzka K."/>
            <person name="Martijn J."/>
            <person name="Lind A.E."/>
            <person name="van Eijk R."/>
            <person name="Schleper C."/>
            <person name="Guy L."/>
            <person name="Ettema T.J."/>
        </authorList>
    </citation>
    <scope>NUCLEOTIDE SEQUENCE</scope>
</reference>
<accession>A0A0F9Q2T2</accession>
<protein>
    <submittedName>
        <fullName evidence="1">Uncharacterized protein</fullName>
    </submittedName>
</protein>
<proteinExistence type="predicted"/>
<evidence type="ECO:0000313" key="1">
    <source>
        <dbReference type="EMBL" id="KKN31262.1"/>
    </source>
</evidence>